<gene>
    <name evidence="1" type="ORF">SAMN05443248_3048</name>
</gene>
<reference evidence="1" key="1">
    <citation type="submission" date="2016-11" db="EMBL/GenBank/DDBJ databases">
        <authorList>
            <person name="Jaros S."/>
            <person name="Januszkiewicz K."/>
            <person name="Wedrychowicz H."/>
        </authorList>
    </citation>
    <scope>NUCLEOTIDE SEQUENCE [LARGE SCALE GENOMIC DNA]</scope>
    <source>
        <strain evidence="1">GAS138</strain>
    </source>
</reference>
<dbReference type="EMBL" id="LT670817">
    <property type="protein sequence ID" value="SHG90584.1"/>
    <property type="molecule type" value="Genomic_DNA"/>
</dbReference>
<dbReference type="Proteomes" id="UP000189796">
    <property type="component" value="Chromosome I"/>
</dbReference>
<protein>
    <submittedName>
        <fullName evidence="1">Uncharacterized protein</fullName>
    </submittedName>
</protein>
<evidence type="ECO:0000313" key="1">
    <source>
        <dbReference type="EMBL" id="SHG90584.1"/>
    </source>
</evidence>
<accession>A0A1M5NLX6</accession>
<sequence length="50" mass="5444">MRSLIAGLFEGYGIGAAVSFAEHGYHWAAYAVGMAVVTFAYYDGRHGWSE</sequence>
<name>A0A1M5NLX6_9BRAD</name>
<dbReference type="AlphaFoldDB" id="A0A1M5NLX6"/>
<proteinExistence type="predicted"/>
<dbReference type="RefSeq" id="WP_154072245.1">
    <property type="nucleotide sequence ID" value="NZ_LT670817.1"/>
</dbReference>
<organism evidence="1">
    <name type="scientific">Bradyrhizobium erythrophlei</name>
    <dbReference type="NCBI Taxonomy" id="1437360"/>
    <lineage>
        <taxon>Bacteria</taxon>
        <taxon>Pseudomonadati</taxon>
        <taxon>Pseudomonadota</taxon>
        <taxon>Alphaproteobacteria</taxon>
        <taxon>Hyphomicrobiales</taxon>
        <taxon>Nitrobacteraceae</taxon>
        <taxon>Bradyrhizobium</taxon>
    </lineage>
</organism>